<dbReference type="EMBL" id="GBXM01050818">
    <property type="protein sequence ID" value="JAH57759.1"/>
    <property type="molecule type" value="Transcribed_RNA"/>
</dbReference>
<protein>
    <submittedName>
        <fullName evidence="1">Uncharacterized protein</fullName>
    </submittedName>
</protein>
<sequence length="18" mass="1959">MLSASCSPSECVREFLSI</sequence>
<reference evidence="1" key="2">
    <citation type="journal article" date="2015" name="Fish Shellfish Immunol.">
        <title>Early steps in the European eel (Anguilla anguilla)-Vibrio vulnificus interaction in the gills: Role of the RtxA13 toxin.</title>
        <authorList>
            <person name="Callol A."/>
            <person name="Pajuelo D."/>
            <person name="Ebbesson L."/>
            <person name="Teles M."/>
            <person name="MacKenzie S."/>
            <person name="Amaro C."/>
        </authorList>
    </citation>
    <scope>NUCLEOTIDE SEQUENCE</scope>
</reference>
<proteinExistence type="predicted"/>
<name>A0A0E9TVT0_ANGAN</name>
<reference evidence="1" key="1">
    <citation type="submission" date="2014-11" db="EMBL/GenBank/DDBJ databases">
        <authorList>
            <person name="Amaro Gonzalez C."/>
        </authorList>
    </citation>
    <scope>NUCLEOTIDE SEQUENCE</scope>
</reference>
<organism evidence="1">
    <name type="scientific">Anguilla anguilla</name>
    <name type="common">European freshwater eel</name>
    <name type="synonym">Muraena anguilla</name>
    <dbReference type="NCBI Taxonomy" id="7936"/>
    <lineage>
        <taxon>Eukaryota</taxon>
        <taxon>Metazoa</taxon>
        <taxon>Chordata</taxon>
        <taxon>Craniata</taxon>
        <taxon>Vertebrata</taxon>
        <taxon>Euteleostomi</taxon>
        <taxon>Actinopterygii</taxon>
        <taxon>Neopterygii</taxon>
        <taxon>Teleostei</taxon>
        <taxon>Anguilliformes</taxon>
        <taxon>Anguillidae</taxon>
        <taxon>Anguilla</taxon>
    </lineage>
</organism>
<dbReference type="AlphaFoldDB" id="A0A0E9TVT0"/>
<evidence type="ECO:0000313" key="1">
    <source>
        <dbReference type="EMBL" id="JAH57759.1"/>
    </source>
</evidence>
<accession>A0A0E9TVT0</accession>